<proteinExistence type="predicted"/>
<accession>A0A6A6IBP3</accession>
<keyword evidence="3" id="KW-1185">Reference proteome</keyword>
<protein>
    <submittedName>
        <fullName evidence="2">Uncharacterized protein</fullName>
    </submittedName>
</protein>
<feature type="region of interest" description="Disordered" evidence="1">
    <location>
        <begin position="299"/>
        <end position="319"/>
    </location>
</feature>
<feature type="compositionally biased region" description="Basic residues" evidence="1">
    <location>
        <begin position="266"/>
        <end position="279"/>
    </location>
</feature>
<dbReference type="AlphaFoldDB" id="A0A6A6IBP3"/>
<feature type="region of interest" description="Disordered" evidence="1">
    <location>
        <begin position="161"/>
        <end position="184"/>
    </location>
</feature>
<sequence>MFGSGTETQHSAPFSCLGYSEGNTPRISIEGFKSTAATSTARPEGALRFPLQSVCPFLVALSAELPPLGSASDMLAWRIGLACPPAGVGSFNHRAEELGRVKGAGDALCVKSSATKAAILTSYSGGDGWRASCIRMGSVRRCGGWLGVVVVRRAPAALLRRRPAQGQRNASTTQSTEDRSMPIRTSGVGDALRGLLLVYSTRKALQACIYIHLCQRACYAAILHHLYPAREAHARRFLLLAPLPFSTSLAAAPQSPPPLLSCLAHRPRPFRGKSHRHHPRNDIAGPETHAALLGSLAAPGRQQPPLCSTSASPRKHAAA</sequence>
<name>A0A6A6IBP3_9PLEO</name>
<feature type="region of interest" description="Disordered" evidence="1">
    <location>
        <begin position="266"/>
        <end position="285"/>
    </location>
</feature>
<dbReference type="RefSeq" id="XP_033682805.1">
    <property type="nucleotide sequence ID" value="XM_033822058.1"/>
</dbReference>
<evidence type="ECO:0000313" key="3">
    <source>
        <dbReference type="Proteomes" id="UP000800094"/>
    </source>
</evidence>
<organism evidence="2 3">
    <name type="scientific">Trematosphaeria pertusa</name>
    <dbReference type="NCBI Taxonomy" id="390896"/>
    <lineage>
        <taxon>Eukaryota</taxon>
        <taxon>Fungi</taxon>
        <taxon>Dikarya</taxon>
        <taxon>Ascomycota</taxon>
        <taxon>Pezizomycotina</taxon>
        <taxon>Dothideomycetes</taxon>
        <taxon>Pleosporomycetidae</taxon>
        <taxon>Pleosporales</taxon>
        <taxon>Massarineae</taxon>
        <taxon>Trematosphaeriaceae</taxon>
        <taxon>Trematosphaeria</taxon>
    </lineage>
</organism>
<dbReference type="GeneID" id="54575388"/>
<dbReference type="Proteomes" id="UP000800094">
    <property type="component" value="Unassembled WGS sequence"/>
</dbReference>
<reference evidence="2" key="1">
    <citation type="journal article" date="2020" name="Stud. Mycol.">
        <title>101 Dothideomycetes genomes: a test case for predicting lifestyles and emergence of pathogens.</title>
        <authorList>
            <person name="Haridas S."/>
            <person name="Albert R."/>
            <person name="Binder M."/>
            <person name="Bloem J."/>
            <person name="Labutti K."/>
            <person name="Salamov A."/>
            <person name="Andreopoulos B."/>
            <person name="Baker S."/>
            <person name="Barry K."/>
            <person name="Bills G."/>
            <person name="Bluhm B."/>
            <person name="Cannon C."/>
            <person name="Castanera R."/>
            <person name="Culley D."/>
            <person name="Daum C."/>
            <person name="Ezra D."/>
            <person name="Gonzalez J."/>
            <person name="Henrissat B."/>
            <person name="Kuo A."/>
            <person name="Liang C."/>
            <person name="Lipzen A."/>
            <person name="Lutzoni F."/>
            <person name="Magnuson J."/>
            <person name="Mondo S."/>
            <person name="Nolan M."/>
            <person name="Ohm R."/>
            <person name="Pangilinan J."/>
            <person name="Park H.-J."/>
            <person name="Ramirez L."/>
            <person name="Alfaro M."/>
            <person name="Sun H."/>
            <person name="Tritt A."/>
            <person name="Yoshinaga Y."/>
            <person name="Zwiers L.-H."/>
            <person name="Turgeon B."/>
            <person name="Goodwin S."/>
            <person name="Spatafora J."/>
            <person name="Crous P."/>
            <person name="Grigoriev I."/>
        </authorList>
    </citation>
    <scope>NUCLEOTIDE SEQUENCE</scope>
    <source>
        <strain evidence="2">CBS 122368</strain>
    </source>
</reference>
<dbReference type="EMBL" id="ML987196">
    <property type="protein sequence ID" value="KAF2247801.1"/>
    <property type="molecule type" value="Genomic_DNA"/>
</dbReference>
<evidence type="ECO:0000313" key="2">
    <source>
        <dbReference type="EMBL" id="KAF2247801.1"/>
    </source>
</evidence>
<evidence type="ECO:0000256" key="1">
    <source>
        <dbReference type="SAM" id="MobiDB-lite"/>
    </source>
</evidence>
<gene>
    <name evidence="2" type="ORF">BU26DRAFT_320999</name>
</gene>